<feature type="region of interest" description="Disordered" evidence="1">
    <location>
        <begin position="209"/>
        <end position="232"/>
    </location>
</feature>
<organism evidence="2 3">
    <name type="scientific">Thalassospira aquimaris</name>
    <dbReference type="NCBI Taxonomy" id="3037796"/>
    <lineage>
        <taxon>Bacteria</taxon>
        <taxon>Pseudomonadati</taxon>
        <taxon>Pseudomonadota</taxon>
        <taxon>Alphaproteobacteria</taxon>
        <taxon>Rhodospirillales</taxon>
        <taxon>Thalassospiraceae</taxon>
        <taxon>Thalassospira</taxon>
    </lineage>
</organism>
<evidence type="ECO:0000313" key="3">
    <source>
        <dbReference type="Proteomes" id="UP001529180"/>
    </source>
</evidence>
<proteinExistence type="predicted"/>
<name>A0ABT6GIE8_9PROT</name>
<reference evidence="2 3" key="1">
    <citation type="submission" date="2023-03" db="EMBL/GenBank/DDBJ databases">
        <title>Strain FZY0004 represents a novel species in the genus Thalassospira isolated from seawater.</title>
        <authorList>
            <person name="Fu Z.-Y."/>
        </authorList>
    </citation>
    <scope>NUCLEOTIDE SEQUENCE [LARGE SCALE GENOMIC DNA]</scope>
    <source>
        <strain evidence="2 3">FZY0004</strain>
    </source>
</reference>
<comment type="caution">
    <text evidence="2">The sequence shown here is derived from an EMBL/GenBank/DDBJ whole genome shotgun (WGS) entry which is preliminary data.</text>
</comment>
<evidence type="ECO:0008006" key="4">
    <source>
        <dbReference type="Google" id="ProtNLM"/>
    </source>
</evidence>
<feature type="compositionally biased region" description="Low complexity" evidence="1">
    <location>
        <begin position="7"/>
        <end position="26"/>
    </location>
</feature>
<dbReference type="EMBL" id="JARSBO010000014">
    <property type="protein sequence ID" value="MDG4721592.1"/>
    <property type="molecule type" value="Genomic_DNA"/>
</dbReference>
<sequence>MTDPNIDPGQGAPAPAPEGNEADAPNTPASDDQDGGVSLELPEGNEPGSEATAIPEGYFKVPGDDASDDDRAAFRAAIGVPETAEGYLEGLDLPEGYTPPAYLAEAALAAGIPVSGLQSILKADAENTASYMAELEAAAAKEQQDTAAALKKEWGKDAAQNITLANRVVQKYAPEGFGEFMKKTGLHQDARFIKFAHALAGAVGESAFVDGDGGKGEEKTPQTLQEALYSKD</sequence>
<feature type="region of interest" description="Disordered" evidence="1">
    <location>
        <begin position="1"/>
        <end position="66"/>
    </location>
</feature>
<keyword evidence="3" id="KW-1185">Reference proteome</keyword>
<protein>
    <recommendedName>
        <fullName evidence="4">Peptidase</fullName>
    </recommendedName>
</protein>
<dbReference type="RefSeq" id="WP_278007041.1">
    <property type="nucleotide sequence ID" value="NZ_JARSBO010000014.1"/>
</dbReference>
<gene>
    <name evidence="2" type="ORF">P7680_21490</name>
</gene>
<accession>A0ABT6GIE8</accession>
<dbReference type="Proteomes" id="UP001529180">
    <property type="component" value="Unassembled WGS sequence"/>
</dbReference>
<evidence type="ECO:0000313" key="2">
    <source>
        <dbReference type="EMBL" id="MDG4721592.1"/>
    </source>
</evidence>
<evidence type="ECO:0000256" key="1">
    <source>
        <dbReference type="SAM" id="MobiDB-lite"/>
    </source>
</evidence>